<gene>
    <name evidence="1" type="ORF">CEK71_01445</name>
</gene>
<dbReference type="AlphaFoldDB" id="A0A1Z4BUC1"/>
<dbReference type="InterPro" id="IPR027417">
    <property type="entry name" value="P-loop_NTPase"/>
</dbReference>
<dbReference type="Gene3D" id="3.40.50.300">
    <property type="entry name" value="P-loop containing nucleotide triphosphate hydrolases"/>
    <property type="match status" value="1"/>
</dbReference>
<protein>
    <submittedName>
        <fullName evidence="1">Uncharacterized protein</fullName>
    </submittedName>
</protein>
<dbReference type="Gene3D" id="3.90.1570.30">
    <property type="match status" value="1"/>
</dbReference>
<organism evidence="1 2">
    <name type="scientific">Methylovulum psychrotolerans</name>
    <dbReference type="NCBI Taxonomy" id="1704499"/>
    <lineage>
        <taxon>Bacteria</taxon>
        <taxon>Pseudomonadati</taxon>
        <taxon>Pseudomonadota</taxon>
        <taxon>Gammaproteobacteria</taxon>
        <taxon>Methylococcales</taxon>
        <taxon>Methylococcaceae</taxon>
        <taxon>Methylovulum</taxon>
    </lineage>
</organism>
<dbReference type="KEGG" id="mpsy:CEK71_01445"/>
<evidence type="ECO:0000313" key="1">
    <source>
        <dbReference type="EMBL" id="ASF44833.1"/>
    </source>
</evidence>
<evidence type="ECO:0000313" key="2">
    <source>
        <dbReference type="Proteomes" id="UP000197019"/>
    </source>
</evidence>
<dbReference type="EMBL" id="CP022129">
    <property type="protein sequence ID" value="ASF44833.1"/>
    <property type="molecule type" value="Genomic_DNA"/>
</dbReference>
<name>A0A1Z4BUC1_9GAMM</name>
<dbReference type="Proteomes" id="UP000197019">
    <property type="component" value="Chromosome"/>
</dbReference>
<keyword evidence="2" id="KW-1185">Reference proteome</keyword>
<proteinExistence type="predicted"/>
<reference evidence="1 2" key="1">
    <citation type="submission" date="2017-06" db="EMBL/GenBank/DDBJ databases">
        <title>Genome Sequencing of the methanotroph Methylovulum psychrotolerants str. HV10-M2 isolated from a high-altitude environment.</title>
        <authorList>
            <person name="Mateos-Rivera A."/>
        </authorList>
    </citation>
    <scope>NUCLEOTIDE SEQUENCE [LARGE SCALE GENOMIC DNA]</scope>
    <source>
        <strain evidence="1 2">HV10_M2</strain>
    </source>
</reference>
<sequence>MNCYFLEKLSAVTEEDIKVKYVLPWLEQAGIALHEIQLERTFSLNIGRQSVIVGVGQTKTRKRDTICCRLDILVKRNGRNLLIFETKADGLQLTDDDRDQAISYARLVHPIAPYTVVTNGSDYRLYDSVTKARIDPKDINIRGYGIVLPDEDILDAQLLFFALNPDNLVTFCRSQVADELRIVKGALIDGRKYVPELHVPRSAIQKDVEEFFYRSSLPGLLLIGQSGFGKTCEMCWLAESLLDAGNPVLFFNGSALEAGITEAIAEVFSWTFNGPDLPIQVVRHIAKLAGRSKTLTIIVDAIDEWIYTYRVNHLSSLLSAAENNNIKIIASCKTSAVEQFTSVRGNPTKIEILTKKAETGAFSDREFFSAIDKYRQAYQFSGNFEDAVLKEASSNPFLLRVFFDVAQNSSLKHLTFSSAEFFDAYFRRSISRTADERQAEYTLKAIAGLLYQRNTDQILEDDIRTSLGLRVNESIMEELFEYGILLRSETETRTSVVSFYFQQLRDYIVAFKVQRFNAMSQQQLADEFEQVTELCVKADIFTLYYRLASSKHKIVFDKYVRENATRYLHFYTSFVQQHFPALREVFTPQTEGRIGFIGELLLVKRCLGGYGFRSLGETDNEVHFMPAQQVLGKSNLAYLDGADQLHWTGSACGFRDGINIKSEVINYELLPQLEQLIKEGLLNESHCPEMLVEFIVETVLRNKVIFKELLSVDGLSIRYPLKYDEVLKKLLRERLIRHYREELISTKKRSGEIKEIWDGSIVSYFSNLTAEEEKQILDAAEDSLNSGHLPKFHARYGDLDKLESSLVRVINSLNTTNIEINSPLFDGESKVKTDVTRGHTISDDDVKSYLVWLYSVFLENYKSIIETNFPTLKQHFQIYSEMPISIHLVLGSTEKNHFGRNTFTPLDKYFSESQNNINEVKVVDDLVWNTDDCWHFSSGGIKFQNFRVTQTSLEFLFFSRSGLINDAFKEMTLRKLVYGTIANEFKVFKKVLLTQFKD</sequence>
<accession>A0A1Z4BUC1</accession>
<dbReference type="SUPFAM" id="SSF52540">
    <property type="entry name" value="P-loop containing nucleoside triphosphate hydrolases"/>
    <property type="match status" value="1"/>
</dbReference>